<dbReference type="RefSeq" id="WP_103076899.1">
    <property type="nucleotide sequence ID" value="NZ_AZRN01000013.1"/>
</dbReference>
<dbReference type="GO" id="GO:0106026">
    <property type="term" value="F:Gly-tRNA(Ala) deacylase activity"/>
    <property type="evidence" value="ECO:0007669"/>
    <property type="project" value="UniProtKB-UniRule"/>
</dbReference>
<dbReference type="CDD" id="cd00563">
    <property type="entry name" value="Dtyr_deacylase"/>
    <property type="match status" value="1"/>
</dbReference>
<dbReference type="Pfam" id="PF02580">
    <property type="entry name" value="Tyr_Deacylase"/>
    <property type="match status" value="1"/>
</dbReference>
<keyword evidence="2" id="KW-0963">Cytoplasm</keyword>
<dbReference type="SUPFAM" id="SSF69500">
    <property type="entry name" value="DTD-like"/>
    <property type="match status" value="1"/>
</dbReference>
<keyword evidence="2" id="KW-0694">RNA-binding</keyword>
<evidence type="ECO:0000313" key="3">
    <source>
        <dbReference type="EMBL" id="PNR99941.1"/>
    </source>
</evidence>
<comment type="caution">
    <text evidence="3">The sequence shown here is derived from an EMBL/GenBank/DDBJ whole genome shotgun (WGS) entry which is preliminary data.</text>
</comment>
<accession>A0A2K1PAW1</accession>
<comment type="function">
    <text evidence="2">An aminoacyl-tRNA editing enzyme that deacylates mischarged D-aminoacyl-tRNAs. Also deacylates mischarged glycyl-tRNA(Ala), protecting cells against glycine mischarging by AlaRS. Acts via tRNA-based rather than protein-based catalysis; rejects L-amino acids rather than detecting D-amino acids in the active site. By recycling D-aminoacyl-tRNA to D-amino acids and free tRNA molecules, this enzyme counteracts the toxicity associated with the formation of D-aminoacyl-tRNA entities in vivo and helps enforce protein L-homochirality.</text>
</comment>
<dbReference type="GO" id="GO:0019478">
    <property type="term" value="P:D-amino acid catabolic process"/>
    <property type="evidence" value="ECO:0007669"/>
    <property type="project" value="UniProtKB-UniRule"/>
</dbReference>
<reference evidence="3 4" key="1">
    <citation type="submission" date="2013-12" db="EMBL/GenBank/DDBJ databases">
        <title>Comparative genomics of Petrotoga isolates.</title>
        <authorList>
            <person name="Nesbo C.L."/>
            <person name="Charchuk R."/>
            <person name="Chow K."/>
        </authorList>
    </citation>
    <scope>NUCLEOTIDE SEQUENCE [LARGE SCALE GENOMIC DNA]</scope>
    <source>
        <strain evidence="3 4">DSM 14811</strain>
    </source>
</reference>
<dbReference type="InterPro" id="IPR023509">
    <property type="entry name" value="DTD-like_sf"/>
</dbReference>
<keyword evidence="2" id="KW-0378">Hydrolase</keyword>
<dbReference type="Gene3D" id="3.50.80.10">
    <property type="entry name" value="D-tyrosyl-tRNA(Tyr) deacylase"/>
    <property type="match status" value="1"/>
</dbReference>
<evidence type="ECO:0000313" key="4">
    <source>
        <dbReference type="Proteomes" id="UP000236604"/>
    </source>
</evidence>
<comment type="catalytic activity">
    <reaction evidence="2">
        <text>a D-aminoacyl-tRNA + H2O = a tRNA + a D-alpha-amino acid + H(+)</text>
        <dbReference type="Rhea" id="RHEA:13953"/>
        <dbReference type="Rhea" id="RHEA-COMP:10123"/>
        <dbReference type="Rhea" id="RHEA-COMP:10124"/>
        <dbReference type="ChEBI" id="CHEBI:15377"/>
        <dbReference type="ChEBI" id="CHEBI:15378"/>
        <dbReference type="ChEBI" id="CHEBI:59871"/>
        <dbReference type="ChEBI" id="CHEBI:78442"/>
        <dbReference type="ChEBI" id="CHEBI:79333"/>
        <dbReference type="EC" id="3.1.1.96"/>
    </reaction>
</comment>
<evidence type="ECO:0000256" key="2">
    <source>
        <dbReference type="HAMAP-Rule" id="MF_00518"/>
    </source>
</evidence>
<keyword evidence="2" id="KW-0820">tRNA-binding</keyword>
<comment type="subcellular location">
    <subcellularLocation>
        <location evidence="2">Cytoplasm</location>
    </subcellularLocation>
</comment>
<dbReference type="FunFam" id="3.50.80.10:FF:000001">
    <property type="entry name" value="D-aminoacyl-tRNA deacylase"/>
    <property type="match status" value="1"/>
</dbReference>
<comment type="subunit">
    <text evidence="2">Homodimer.</text>
</comment>
<dbReference type="PANTHER" id="PTHR10472">
    <property type="entry name" value="D-TYROSYL-TRNA TYR DEACYLASE"/>
    <property type="match status" value="1"/>
</dbReference>
<dbReference type="GO" id="GO:0051500">
    <property type="term" value="F:D-tyrosyl-tRNA(Tyr) deacylase activity"/>
    <property type="evidence" value="ECO:0007669"/>
    <property type="project" value="TreeGrafter"/>
</dbReference>
<organism evidence="3 4">
    <name type="scientific">Petrotoga mexicana DSM 14811</name>
    <dbReference type="NCBI Taxonomy" id="1122954"/>
    <lineage>
        <taxon>Bacteria</taxon>
        <taxon>Thermotogati</taxon>
        <taxon>Thermotogota</taxon>
        <taxon>Thermotogae</taxon>
        <taxon>Petrotogales</taxon>
        <taxon>Petrotogaceae</taxon>
        <taxon>Petrotoga</taxon>
    </lineage>
</organism>
<dbReference type="InterPro" id="IPR003732">
    <property type="entry name" value="Daa-tRNA_deacyls_DTD"/>
</dbReference>
<protein>
    <recommendedName>
        <fullName evidence="2">D-aminoacyl-tRNA deacylase</fullName>
        <shortName evidence="2">DTD</shortName>
        <ecNumber evidence="2">3.1.1.96</ecNumber>
    </recommendedName>
    <alternativeName>
        <fullName evidence="2">Gly-tRNA(Ala) deacylase</fullName>
        <ecNumber evidence="2">3.1.1.-</ecNumber>
    </alternativeName>
</protein>
<dbReference type="GO" id="GO:0000049">
    <property type="term" value="F:tRNA binding"/>
    <property type="evidence" value="ECO:0007669"/>
    <property type="project" value="UniProtKB-UniRule"/>
</dbReference>
<feature type="short sequence motif" description="Gly-cisPro motif, important for rejection of L-amino acids" evidence="2">
    <location>
        <begin position="138"/>
        <end position="139"/>
    </location>
</feature>
<dbReference type="PANTHER" id="PTHR10472:SF5">
    <property type="entry name" value="D-AMINOACYL-TRNA DEACYLASE 1"/>
    <property type="match status" value="1"/>
</dbReference>
<evidence type="ECO:0000256" key="1">
    <source>
        <dbReference type="ARBA" id="ARBA00009673"/>
    </source>
</evidence>
<dbReference type="EC" id="3.1.1.-" evidence="2"/>
<proteinExistence type="inferred from homology"/>
<dbReference type="GO" id="GO:0005737">
    <property type="term" value="C:cytoplasm"/>
    <property type="evidence" value="ECO:0007669"/>
    <property type="project" value="UniProtKB-SubCell"/>
</dbReference>
<dbReference type="EMBL" id="AZRN01000013">
    <property type="protein sequence ID" value="PNR99941.1"/>
    <property type="molecule type" value="Genomic_DNA"/>
</dbReference>
<dbReference type="NCBIfam" id="TIGR00256">
    <property type="entry name" value="D-aminoacyl-tRNA deacylase"/>
    <property type="match status" value="1"/>
</dbReference>
<dbReference type="EC" id="3.1.1.96" evidence="2"/>
<sequence>MRAVVQRVAQASVTISDNIVAQIEKGLLVFLGISKSDQESDISWMADKIVNLRIFEDEQNKMNKSLLDVMGDVLVVSQFTLFGDCRKGRRPSFTDSATPEKAKVLYDEFLSYLKEKYPINVQQGEFQAHMKVNIINDGPVTLLLDSQKLF</sequence>
<gene>
    <name evidence="2" type="primary">dtd</name>
    <name evidence="3" type="ORF">X927_04630</name>
</gene>
<comment type="catalytic activity">
    <reaction evidence="2">
        <text>glycyl-tRNA(Ala) + H2O = tRNA(Ala) + glycine + H(+)</text>
        <dbReference type="Rhea" id="RHEA:53744"/>
        <dbReference type="Rhea" id="RHEA-COMP:9657"/>
        <dbReference type="Rhea" id="RHEA-COMP:13640"/>
        <dbReference type="ChEBI" id="CHEBI:15377"/>
        <dbReference type="ChEBI" id="CHEBI:15378"/>
        <dbReference type="ChEBI" id="CHEBI:57305"/>
        <dbReference type="ChEBI" id="CHEBI:78442"/>
        <dbReference type="ChEBI" id="CHEBI:78522"/>
    </reaction>
</comment>
<comment type="similarity">
    <text evidence="1 2">Belongs to the DTD family.</text>
</comment>
<dbReference type="Proteomes" id="UP000236604">
    <property type="component" value="Unassembled WGS sequence"/>
</dbReference>
<dbReference type="AlphaFoldDB" id="A0A2K1PAW1"/>
<keyword evidence="4" id="KW-1185">Reference proteome</keyword>
<name>A0A2K1PAW1_9BACT</name>
<dbReference type="GO" id="GO:0043908">
    <property type="term" value="F:Ser(Gly)-tRNA(Ala) hydrolase activity"/>
    <property type="evidence" value="ECO:0007669"/>
    <property type="project" value="UniProtKB-UniRule"/>
</dbReference>
<comment type="domain">
    <text evidence="2">A Gly-cisPro motif from one monomer fits into the active site of the other monomer to allow specific chiral rejection of L-amino acids.</text>
</comment>
<dbReference type="HAMAP" id="MF_00518">
    <property type="entry name" value="Deacylase_Dtd"/>
    <property type="match status" value="1"/>
</dbReference>